<dbReference type="GO" id="GO:0005524">
    <property type="term" value="F:ATP binding"/>
    <property type="evidence" value="ECO:0007669"/>
    <property type="project" value="UniProtKB-KW"/>
</dbReference>
<keyword evidence="12" id="KW-0966">Cell projection</keyword>
<gene>
    <name evidence="13" type="ORF">WMY93_032963</name>
</gene>
<dbReference type="GO" id="GO:0005930">
    <property type="term" value="C:axoneme"/>
    <property type="evidence" value="ECO:0007669"/>
    <property type="project" value="UniProtKB-SubCell"/>
</dbReference>
<evidence type="ECO:0000256" key="12">
    <source>
        <dbReference type="ARBA" id="ARBA00023273"/>
    </source>
</evidence>
<organism evidence="13 14">
    <name type="scientific">Mugilogobius chulae</name>
    <name type="common">yellowstripe goby</name>
    <dbReference type="NCBI Taxonomy" id="88201"/>
    <lineage>
        <taxon>Eukaryota</taxon>
        <taxon>Metazoa</taxon>
        <taxon>Chordata</taxon>
        <taxon>Craniata</taxon>
        <taxon>Vertebrata</taxon>
        <taxon>Euteleostomi</taxon>
        <taxon>Actinopterygii</taxon>
        <taxon>Neopterygii</taxon>
        <taxon>Teleostei</taxon>
        <taxon>Neoteleostei</taxon>
        <taxon>Acanthomorphata</taxon>
        <taxon>Gobiaria</taxon>
        <taxon>Gobiiformes</taxon>
        <taxon>Gobioidei</taxon>
        <taxon>Gobiidae</taxon>
        <taxon>Gobionellinae</taxon>
        <taxon>Mugilogobius</taxon>
    </lineage>
</organism>
<evidence type="ECO:0000256" key="8">
    <source>
        <dbReference type="ARBA" id="ARBA00023054"/>
    </source>
</evidence>
<comment type="similarity">
    <text evidence="2">Belongs to the dynein heavy chain family.</text>
</comment>
<comment type="caution">
    <text evidence="13">The sequence shown here is derived from an EMBL/GenBank/DDBJ whole genome shotgun (WGS) entry which is preliminary data.</text>
</comment>
<dbReference type="FunFam" id="1.10.8.1220:FF:000001">
    <property type="entry name" value="Dynein axonemal heavy chain 5"/>
    <property type="match status" value="1"/>
</dbReference>
<evidence type="ECO:0000256" key="11">
    <source>
        <dbReference type="ARBA" id="ARBA00023212"/>
    </source>
</evidence>
<dbReference type="AlphaFoldDB" id="A0AAW0MU62"/>
<dbReference type="GO" id="GO:0007018">
    <property type="term" value="P:microtubule-based movement"/>
    <property type="evidence" value="ECO:0007669"/>
    <property type="project" value="InterPro"/>
</dbReference>
<reference evidence="14" key="1">
    <citation type="submission" date="2024-04" db="EMBL/GenBank/DDBJ databases">
        <title>Salinicola lusitanus LLJ914,a marine bacterium isolated from the Okinawa Trough.</title>
        <authorList>
            <person name="Li J."/>
        </authorList>
    </citation>
    <scope>NUCLEOTIDE SEQUENCE [LARGE SCALE GENOMIC DNA]</scope>
</reference>
<comment type="subcellular location">
    <subcellularLocation>
        <location evidence="1">Cytoplasm</location>
        <location evidence="1">Cytoskeleton</location>
        <location evidence="1">Cilium axoneme</location>
    </subcellularLocation>
</comment>
<evidence type="ECO:0000256" key="2">
    <source>
        <dbReference type="ARBA" id="ARBA00008887"/>
    </source>
</evidence>
<dbReference type="InterPro" id="IPR026983">
    <property type="entry name" value="DHC"/>
</dbReference>
<dbReference type="GO" id="GO:0045505">
    <property type="term" value="F:dynein intermediate chain binding"/>
    <property type="evidence" value="ECO:0007669"/>
    <property type="project" value="InterPro"/>
</dbReference>
<protein>
    <submittedName>
        <fullName evidence="13">Uncharacterized protein</fullName>
    </submittedName>
</protein>
<keyword evidence="7" id="KW-0243">Dynein</keyword>
<dbReference type="Gene3D" id="1.10.8.1220">
    <property type="match status" value="1"/>
</dbReference>
<dbReference type="GO" id="GO:0051959">
    <property type="term" value="F:dynein light intermediate chain binding"/>
    <property type="evidence" value="ECO:0007669"/>
    <property type="project" value="InterPro"/>
</dbReference>
<evidence type="ECO:0000256" key="1">
    <source>
        <dbReference type="ARBA" id="ARBA00004430"/>
    </source>
</evidence>
<evidence type="ECO:0000256" key="9">
    <source>
        <dbReference type="ARBA" id="ARBA00023069"/>
    </source>
</evidence>
<evidence type="ECO:0000313" key="13">
    <source>
        <dbReference type="EMBL" id="KAK7880394.1"/>
    </source>
</evidence>
<dbReference type="PANTHER" id="PTHR46961:SF19">
    <property type="entry name" value="DYNEIN HEAVY CHAIN 5, AXONEMAL"/>
    <property type="match status" value="1"/>
</dbReference>
<accession>A0AAW0MU62</accession>
<keyword evidence="9" id="KW-0969">Cilium</keyword>
<keyword evidence="6" id="KW-0067">ATP-binding</keyword>
<keyword evidence="14" id="KW-1185">Reference proteome</keyword>
<keyword evidence="3" id="KW-0963">Cytoplasm</keyword>
<keyword evidence="5" id="KW-0547">Nucleotide-binding</keyword>
<evidence type="ECO:0000256" key="3">
    <source>
        <dbReference type="ARBA" id="ARBA00022490"/>
    </source>
</evidence>
<evidence type="ECO:0000313" key="14">
    <source>
        <dbReference type="Proteomes" id="UP001460270"/>
    </source>
</evidence>
<dbReference type="GO" id="GO:0005874">
    <property type="term" value="C:microtubule"/>
    <property type="evidence" value="ECO:0007669"/>
    <property type="project" value="UniProtKB-KW"/>
</dbReference>
<evidence type="ECO:0000256" key="7">
    <source>
        <dbReference type="ARBA" id="ARBA00023017"/>
    </source>
</evidence>
<keyword evidence="4" id="KW-0493">Microtubule</keyword>
<dbReference type="PANTHER" id="PTHR46961">
    <property type="entry name" value="DYNEIN HEAVY CHAIN 1, AXONEMAL-LIKE PROTEIN"/>
    <property type="match status" value="1"/>
</dbReference>
<dbReference type="GO" id="GO:0030286">
    <property type="term" value="C:dynein complex"/>
    <property type="evidence" value="ECO:0007669"/>
    <property type="project" value="UniProtKB-KW"/>
</dbReference>
<dbReference type="EMBL" id="JBBPFD010000105">
    <property type="protein sequence ID" value="KAK7880394.1"/>
    <property type="molecule type" value="Genomic_DNA"/>
</dbReference>
<sequence length="252" mass="28517">MSLCCSWCKFQVSEKLSIAADTELKINQAREEYRPVASRGSILYFLIVEMSVVNVMYQTSLRQFLGLFHSSMKKSARSPVTAKRISNIIGFLTHHVFCYTCRGLYEEHKLLFTLLLALKIDLQDKLISQQEVLTFVKGGASLDLNSVEPKPKRWILDQTWLNLVQLSSLTPFSSILKQVSQGERWWKAWFDLPAPEEAALPDGYENLDPFRRLLLVRSWCPDGPSLRLGVTSVLRWALPSRGPGAGPGDSLV</sequence>
<evidence type="ECO:0000256" key="4">
    <source>
        <dbReference type="ARBA" id="ARBA00022701"/>
    </source>
</evidence>
<dbReference type="Proteomes" id="UP001460270">
    <property type="component" value="Unassembled WGS sequence"/>
</dbReference>
<evidence type="ECO:0000256" key="10">
    <source>
        <dbReference type="ARBA" id="ARBA00023175"/>
    </source>
</evidence>
<evidence type="ECO:0000256" key="6">
    <source>
        <dbReference type="ARBA" id="ARBA00022840"/>
    </source>
</evidence>
<keyword evidence="10" id="KW-0505">Motor protein</keyword>
<keyword evidence="8" id="KW-0175">Coiled coil</keyword>
<keyword evidence="11" id="KW-0206">Cytoskeleton</keyword>
<name>A0AAW0MU62_9GOBI</name>
<evidence type="ECO:0000256" key="5">
    <source>
        <dbReference type="ARBA" id="ARBA00022741"/>
    </source>
</evidence>
<proteinExistence type="inferred from homology"/>